<dbReference type="PANTHER" id="PTHR11161:SF71">
    <property type="entry name" value="NOSE RESISTANT-TO-FLUOXETINE PROTEIN N-TERMINAL DOMAIN-CONTAINING PROTEIN"/>
    <property type="match status" value="1"/>
</dbReference>
<keyword evidence="1" id="KW-0732">Signal</keyword>
<sequence>MVSRFAAFALFLVSVNASLTGPTNILPTLPNAIIKSENSQCQHDSLKLQLGLQNMTLWAQQMWDASAKQAVGLLSGNRFQLGDFDECLQVAKPIKAQYCLVDVKLDVPSQYSYADPLAREYDPLLPAWHKIYVRKVFSASSGELNPQTVHNIALLCYFFNACVYQNIIDHKRYLL</sequence>
<reference evidence="3 4" key="1">
    <citation type="submission" date="2023-01" db="EMBL/GenBank/DDBJ databases">
        <authorList>
            <person name="Whitehead M."/>
        </authorList>
    </citation>
    <scope>NUCLEOTIDE SEQUENCE [LARGE SCALE GENOMIC DNA]</scope>
</reference>
<dbReference type="AlphaFoldDB" id="A0AAV0WYY5"/>
<name>A0AAV0WYY5_9HEMI</name>
<dbReference type="EMBL" id="CARXXK010000003">
    <property type="protein sequence ID" value="CAI6360686.1"/>
    <property type="molecule type" value="Genomic_DNA"/>
</dbReference>
<dbReference type="PANTHER" id="PTHR11161">
    <property type="entry name" value="O-ACYLTRANSFERASE"/>
    <property type="match status" value="1"/>
</dbReference>
<dbReference type="InterPro" id="IPR052728">
    <property type="entry name" value="O2_lipid_transport_reg"/>
</dbReference>
<evidence type="ECO:0000256" key="1">
    <source>
        <dbReference type="SAM" id="SignalP"/>
    </source>
</evidence>
<keyword evidence="4" id="KW-1185">Reference proteome</keyword>
<comment type="caution">
    <text evidence="3">The sequence shown here is derived from an EMBL/GenBank/DDBJ whole genome shotgun (WGS) entry which is preliminary data.</text>
</comment>
<feature type="signal peptide" evidence="1">
    <location>
        <begin position="1"/>
        <end position="17"/>
    </location>
</feature>
<gene>
    <name evidence="3" type="ORF">MEUPH1_LOCUS15959</name>
</gene>
<feature type="domain" description="Nose resistant-to-fluoxetine protein N-terminal" evidence="2">
    <location>
        <begin position="41"/>
        <end position="107"/>
    </location>
</feature>
<organism evidence="3 4">
    <name type="scientific">Macrosiphum euphorbiae</name>
    <name type="common">potato aphid</name>
    <dbReference type="NCBI Taxonomy" id="13131"/>
    <lineage>
        <taxon>Eukaryota</taxon>
        <taxon>Metazoa</taxon>
        <taxon>Ecdysozoa</taxon>
        <taxon>Arthropoda</taxon>
        <taxon>Hexapoda</taxon>
        <taxon>Insecta</taxon>
        <taxon>Pterygota</taxon>
        <taxon>Neoptera</taxon>
        <taxon>Paraneoptera</taxon>
        <taxon>Hemiptera</taxon>
        <taxon>Sternorrhyncha</taxon>
        <taxon>Aphidomorpha</taxon>
        <taxon>Aphidoidea</taxon>
        <taxon>Aphididae</taxon>
        <taxon>Macrosiphini</taxon>
        <taxon>Macrosiphum</taxon>
    </lineage>
</organism>
<dbReference type="Pfam" id="PF20146">
    <property type="entry name" value="NRF"/>
    <property type="match status" value="1"/>
</dbReference>
<accession>A0AAV0WYY5</accession>
<feature type="chain" id="PRO_5044021427" description="Nose resistant-to-fluoxetine protein N-terminal domain-containing protein" evidence="1">
    <location>
        <begin position="18"/>
        <end position="175"/>
    </location>
</feature>
<evidence type="ECO:0000313" key="3">
    <source>
        <dbReference type="EMBL" id="CAI6360686.1"/>
    </source>
</evidence>
<evidence type="ECO:0000313" key="4">
    <source>
        <dbReference type="Proteomes" id="UP001160148"/>
    </source>
</evidence>
<proteinExistence type="predicted"/>
<protein>
    <recommendedName>
        <fullName evidence="2">Nose resistant-to-fluoxetine protein N-terminal domain-containing protein</fullName>
    </recommendedName>
</protein>
<dbReference type="Proteomes" id="UP001160148">
    <property type="component" value="Unassembled WGS sequence"/>
</dbReference>
<evidence type="ECO:0000259" key="2">
    <source>
        <dbReference type="Pfam" id="PF20146"/>
    </source>
</evidence>
<dbReference type="InterPro" id="IPR006621">
    <property type="entry name" value="Nose-resist-to-fluoxetine_N"/>
</dbReference>